<dbReference type="InterPro" id="IPR058533">
    <property type="entry name" value="Cation_efflux_TM"/>
</dbReference>
<dbReference type="PANTHER" id="PTHR43840">
    <property type="entry name" value="MITOCHONDRIAL METAL TRANSPORTER 1-RELATED"/>
    <property type="match status" value="1"/>
</dbReference>
<keyword evidence="3" id="KW-0813">Transport</keyword>
<feature type="transmembrane region" description="Helical" evidence="7">
    <location>
        <begin position="37"/>
        <end position="57"/>
    </location>
</feature>
<keyword evidence="5 7" id="KW-1133">Transmembrane helix</keyword>
<feature type="transmembrane region" description="Helical" evidence="7">
    <location>
        <begin position="109"/>
        <end position="129"/>
    </location>
</feature>
<accession>A0AA37QHE0</accession>
<dbReference type="InterPro" id="IPR036837">
    <property type="entry name" value="Cation_efflux_CTD_sf"/>
</dbReference>
<reference evidence="10" key="1">
    <citation type="submission" date="2022-09" db="EMBL/GenBank/DDBJ databases">
        <title>Draft genome sequence of Coprococcus comes strain 31264.</title>
        <authorList>
            <person name="Atsushi H."/>
            <person name="Moriya O."/>
            <person name="Mitsuo S."/>
        </authorList>
    </citation>
    <scope>NUCLEOTIDE SEQUENCE</scope>
    <source>
        <strain evidence="10">JCM 31264</strain>
    </source>
</reference>
<evidence type="ECO:0000259" key="9">
    <source>
        <dbReference type="Pfam" id="PF16916"/>
    </source>
</evidence>
<dbReference type="Gene3D" id="1.20.1510.10">
    <property type="entry name" value="Cation efflux protein transmembrane domain"/>
    <property type="match status" value="1"/>
</dbReference>
<evidence type="ECO:0000256" key="5">
    <source>
        <dbReference type="ARBA" id="ARBA00022989"/>
    </source>
</evidence>
<sequence length="407" mass="45309">MAGKFVSPKVKESLMTDILVKLFVKDYKDVEKVSVRTAYGVLASGVGIFCNVLLTIAKMVIGILLHSVSVTADAFNNLSDAGSSIIGMIGVKMAEKPADKEHPFGHGRLEYIAALIVSFLVIEVGFTFFKNAIVKIREPEELKFSLVSILILVLSIGVKLWLAMFNRKLGEKISSQVMMATAADALGDVITTAATILSVVFWRITGINIDGFVGLGVSLVVMWAGFGIAKDTLEPLIGIPATWEDYEKIKHFVEKYDGIEGSHDLVIHNYGPGRSMAIIHAEVPNDVPIDVSHEIIDRIEREAMEQLGISLTIHMDPVETRNEEVLQAKHETEKAVEALDPRCSIHDFRMVNGEKQINLIFDFVIPREYSEEKGNELTLTLMDRLQHHNPKYQCVITLDRSYVEEQR</sequence>
<dbReference type="EMBL" id="BSCI01000001">
    <property type="protein sequence ID" value="GLG85746.1"/>
    <property type="molecule type" value="Genomic_DNA"/>
</dbReference>
<dbReference type="GO" id="GO:0008324">
    <property type="term" value="F:monoatomic cation transmembrane transporter activity"/>
    <property type="evidence" value="ECO:0007669"/>
    <property type="project" value="InterPro"/>
</dbReference>
<feature type="domain" description="Cation efflux protein cytoplasmic" evidence="9">
    <location>
        <begin position="244"/>
        <end position="317"/>
    </location>
</feature>
<gene>
    <name evidence="10" type="ORF">comes_02910</name>
</gene>
<evidence type="ECO:0000256" key="2">
    <source>
        <dbReference type="ARBA" id="ARBA00008114"/>
    </source>
</evidence>
<evidence type="ECO:0000256" key="7">
    <source>
        <dbReference type="SAM" id="Phobius"/>
    </source>
</evidence>
<dbReference type="Proteomes" id="UP001145109">
    <property type="component" value="Unassembled WGS sequence"/>
</dbReference>
<feature type="transmembrane region" description="Helical" evidence="7">
    <location>
        <begin position="144"/>
        <end position="164"/>
    </location>
</feature>
<dbReference type="FunFam" id="1.20.1510.10:FF:000006">
    <property type="entry name" value="Divalent cation efflux transporter"/>
    <property type="match status" value="1"/>
</dbReference>
<evidence type="ECO:0000256" key="1">
    <source>
        <dbReference type="ARBA" id="ARBA00004141"/>
    </source>
</evidence>
<proteinExistence type="inferred from homology"/>
<protein>
    <submittedName>
        <fullName evidence="10">Cation diffusion facilitator transporter</fullName>
    </submittedName>
</protein>
<dbReference type="InterPro" id="IPR027469">
    <property type="entry name" value="Cation_efflux_TMD_sf"/>
</dbReference>
<feature type="transmembrane region" description="Helical" evidence="7">
    <location>
        <begin position="211"/>
        <end position="229"/>
    </location>
</feature>
<feature type="domain" description="Cation efflux protein transmembrane" evidence="8">
    <location>
        <begin position="46"/>
        <end position="236"/>
    </location>
</feature>
<dbReference type="PANTHER" id="PTHR43840:SF50">
    <property type="entry name" value="MANGANESE EFFLUX SYSTEM PROTEIN MNES"/>
    <property type="match status" value="1"/>
</dbReference>
<evidence type="ECO:0000256" key="3">
    <source>
        <dbReference type="ARBA" id="ARBA00022448"/>
    </source>
</evidence>
<dbReference type="Pfam" id="PF16916">
    <property type="entry name" value="ZT_dimer"/>
    <property type="match status" value="1"/>
</dbReference>
<comment type="caution">
    <text evidence="10">The sequence shown here is derived from an EMBL/GenBank/DDBJ whole genome shotgun (WGS) entry which is preliminary data.</text>
</comment>
<evidence type="ECO:0000256" key="6">
    <source>
        <dbReference type="ARBA" id="ARBA00023136"/>
    </source>
</evidence>
<evidence type="ECO:0000259" key="8">
    <source>
        <dbReference type="Pfam" id="PF01545"/>
    </source>
</evidence>
<name>A0AA37QHE0_9FIRM</name>
<dbReference type="InterPro" id="IPR027470">
    <property type="entry name" value="Cation_efflux_CTD"/>
</dbReference>
<feature type="transmembrane region" description="Helical" evidence="7">
    <location>
        <begin position="185"/>
        <end position="205"/>
    </location>
</feature>
<dbReference type="InterPro" id="IPR002524">
    <property type="entry name" value="Cation_efflux"/>
</dbReference>
<dbReference type="SUPFAM" id="SSF160240">
    <property type="entry name" value="Cation efflux protein cytoplasmic domain-like"/>
    <property type="match status" value="2"/>
</dbReference>
<evidence type="ECO:0000313" key="11">
    <source>
        <dbReference type="Proteomes" id="UP001145109"/>
    </source>
</evidence>
<dbReference type="SUPFAM" id="SSF161111">
    <property type="entry name" value="Cation efflux protein transmembrane domain-like"/>
    <property type="match status" value="1"/>
</dbReference>
<keyword evidence="6 7" id="KW-0472">Membrane</keyword>
<keyword evidence="4 7" id="KW-0812">Transmembrane</keyword>
<dbReference type="AlphaFoldDB" id="A0AA37QHE0"/>
<organism evidence="10 11">
    <name type="scientific">Coprococcus comes</name>
    <dbReference type="NCBI Taxonomy" id="410072"/>
    <lineage>
        <taxon>Bacteria</taxon>
        <taxon>Bacillati</taxon>
        <taxon>Bacillota</taxon>
        <taxon>Clostridia</taxon>
        <taxon>Lachnospirales</taxon>
        <taxon>Lachnospiraceae</taxon>
        <taxon>Coprococcus</taxon>
    </lineage>
</organism>
<dbReference type="InterPro" id="IPR050291">
    <property type="entry name" value="CDF_Transporter"/>
</dbReference>
<evidence type="ECO:0000313" key="10">
    <source>
        <dbReference type="EMBL" id="GLG85746.1"/>
    </source>
</evidence>
<comment type="similarity">
    <text evidence="2">Belongs to the cation diffusion facilitator (CDF) transporter (TC 2.A.4) family.</text>
</comment>
<reference evidence="10" key="2">
    <citation type="submission" date="2022-11" db="EMBL/GenBank/DDBJ databases">
        <title>Draft genome sequence of Coprococcus comes strain 31264.</title>
        <authorList>
            <person name="Hisatomi A."/>
            <person name="Ohkuma M."/>
            <person name="Sakamoto M."/>
        </authorList>
    </citation>
    <scope>NUCLEOTIDE SEQUENCE</scope>
    <source>
        <strain evidence="10">JCM 31264</strain>
    </source>
</reference>
<comment type="subcellular location">
    <subcellularLocation>
        <location evidence="1">Membrane</location>
        <topology evidence="1">Multi-pass membrane protein</topology>
    </subcellularLocation>
</comment>
<dbReference type="NCBIfam" id="TIGR01297">
    <property type="entry name" value="CDF"/>
    <property type="match status" value="1"/>
</dbReference>
<evidence type="ECO:0000256" key="4">
    <source>
        <dbReference type="ARBA" id="ARBA00022692"/>
    </source>
</evidence>
<dbReference type="GO" id="GO:0016020">
    <property type="term" value="C:membrane"/>
    <property type="evidence" value="ECO:0007669"/>
    <property type="project" value="UniProtKB-SubCell"/>
</dbReference>
<dbReference type="Pfam" id="PF01545">
    <property type="entry name" value="Cation_efflux"/>
    <property type="match status" value="1"/>
</dbReference>
<dbReference type="Gene3D" id="3.30.70.1350">
    <property type="entry name" value="Cation efflux protein, cytoplasmic domain"/>
    <property type="match status" value="1"/>
</dbReference>